<accession>A0A6A6BV01</accession>
<dbReference type="AlphaFoldDB" id="A0A6A6BV01"/>
<sequence>MAYQSRPARQSNPPQARPQSAAGAGRQSGSRFQPRTARPCPSLRHLNKERERTPGSKAAVWHHHHYRHSARRGALHCTVLTKKMPSVQLSSAQLSCVCACSTHLAGVGVEVAVERLV</sequence>
<dbReference type="RefSeq" id="XP_033402813.1">
    <property type="nucleotide sequence ID" value="XM_033535825.1"/>
</dbReference>
<feature type="compositionally biased region" description="Polar residues" evidence="1">
    <location>
        <begin position="7"/>
        <end position="18"/>
    </location>
</feature>
<dbReference type="GeneID" id="54293321"/>
<dbReference type="Proteomes" id="UP000799438">
    <property type="component" value="Unassembled WGS sequence"/>
</dbReference>
<reference evidence="2" key="1">
    <citation type="journal article" date="2020" name="Stud. Mycol.">
        <title>101 Dothideomycetes genomes: a test case for predicting lifestyles and emergence of pathogens.</title>
        <authorList>
            <person name="Haridas S."/>
            <person name="Albert R."/>
            <person name="Binder M."/>
            <person name="Bloem J."/>
            <person name="Labutti K."/>
            <person name="Salamov A."/>
            <person name="Andreopoulos B."/>
            <person name="Baker S."/>
            <person name="Barry K."/>
            <person name="Bills G."/>
            <person name="Bluhm B."/>
            <person name="Cannon C."/>
            <person name="Castanera R."/>
            <person name="Culley D."/>
            <person name="Daum C."/>
            <person name="Ezra D."/>
            <person name="Gonzalez J."/>
            <person name="Henrissat B."/>
            <person name="Kuo A."/>
            <person name="Liang C."/>
            <person name="Lipzen A."/>
            <person name="Lutzoni F."/>
            <person name="Magnuson J."/>
            <person name="Mondo S."/>
            <person name="Nolan M."/>
            <person name="Ohm R."/>
            <person name="Pangilinan J."/>
            <person name="Park H.-J."/>
            <person name="Ramirez L."/>
            <person name="Alfaro M."/>
            <person name="Sun H."/>
            <person name="Tritt A."/>
            <person name="Yoshinaga Y."/>
            <person name="Zwiers L.-H."/>
            <person name="Turgeon B."/>
            <person name="Goodwin S."/>
            <person name="Spatafora J."/>
            <person name="Crous P."/>
            <person name="Grigoriev I."/>
        </authorList>
    </citation>
    <scope>NUCLEOTIDE SEQUENCE</scope>
    <source>
        <strain evidence="2">CBS 121167</strain>
    </source>
</reference>
<gene>
    <name evidence="2" type="ORF">K452DRAFT_1745</name>
</gene>
<proteinExistence type="predicted"/>
<feature type="region of interest" description="Disordered" evidence="1">
    <location>
        <begin position="1"/>
        <end position="65"/>
    </location>
</feature>
<keyword evidence="3" id="KW-1185">Reference proteome</keyword>
<protein>
    <submittedName>
        <fullName evidence="2">Uncharacterized protein</fullName>
    </submittedName>
</protein>
<evidence type="ECO:0000313" key="3">
    <source>
        <dbReference type="Proteomes" id="UP000799438"/>
    </source>
</evidence>
<dbReference type="EMBL" id="ML995474">
    <property type="protein sequence ID" value="KAF2147105.1"/>
    <property type="molecule type" value="Genomic_DNA"/>
</dbReference>
<organism evidence="2 3">
    <name type="scientific">Aplosporella prunicola CBS 121167</name>
    <dbReference type="NCBI Taxonomy" id="1176127"/>
    <lineage>
        <taxon>Eukaryota</taxon>
        <taxon>Fungi</taxon>
        <taxon>Dikarya</taxon>
        <taxon>Ascomycota</taxon>
        <taxon>Pezizomycotina</taxon>
        <taxon>Dothideomycetes</taxon>
        <taxon>Dothideomycetes incertae sedis</taxon>
        <taxon>Botryosphaeriales</taxon>
        <taxon>Aplosporellaceae</taxon>
        <taxon>Aplosporella</taxon>
    </lineage>
</organism>
<name>A0A6A6BV01_9PEZI</name>
<evidence type="ECO:0000313" key="2">
    <source>
        <dbReference type="EMBL" id="KAF2147105.1"/>
    </source>
</evidence>
<evidence type="ECO:0000256" key="1">
    <source>
        <dbReference type="SAM" id="MobiDB-lite"/>
    </source>
</evidence>